<evidence type="ECO:0000256" key="2">
    <source>
        <dbReference type="ARBA" id="ARBA00010100"/>
    </source>
</evidence>
<dbReference type="PANTHER" id="PTHR30003:SF0">
    <property type="entry name" value="GLYCOLATE PERMEASE GLCA-RELATED"/>
    <property type="match status" value="1"/>
</dbReference>
<comment type="caution">
    <text evidence="10">The sequence shown here is derived from an EMBL/GenBank/DDBJ whole genome shotgun (WGS) entry which is preliminary data.</text>
</comment>
<dbReference type="GO" id="GO:0015129">
    <property type="term" value="F:lactate transmembrane transporter activity"/>
    <property type="evidence" value="ECO:0007669"/>
    <property type="project" value="UniProtKB-UniRule"/>
</dbReference>
<dbReference type="GO" id="GO:0005886">
    <property type="term" value="C:plasma membrane"/>
    <property type="evidence" value="ECO:0007669"/>
    <property type="project" value="UniProtKB-SubCell"/>
</dbReference>
<comment type="similarity">
    <text evidence="2 8">Belongs to the lactate permease family.</text>
</comment>
<evidence type="ECO:0000256" key="1">
    <source>
        <dbReference type="ARBA" id="ARBA00004651"/>
    </source>
</evidence>
<feature type="transmembrane region" description="Helical" evidence="8">
    <location>
        <begin position="261"/>
        <end position="278"/>
    </location>
</feature>
<evidence type="ECO:0000256" key="3">
    <source>
        <dbReference type="ARBA" id="ARBA00022448"/>
    </source>
</evidence>
<feature type="region of interest" description="Disordered" evidence="9">
    <location>
        <begin position="285"/>
        <end position="321"/>
    </location>
</feature>
<feature type="transmembrane region" description="Helical" evidence="8">
    <location>
        <begin position="41"/>
        <end position="62"/>
    </location>
</feature>
<feature type="transmembrane region" description="Helical" evidence="8">
    <location>
        <begin position="235"/>
        <end position="255"/>
    </location>
</feature>
<feature type="compositionally biased region" description="Low complexity" evidence="9">
    <location>
        <begin position="288"/>
        <end position="309"/>
    </location>
</feature>
<feature type="transmembrane region" description="Helical" evidence="8">
    <location>
        <begin position="12"/>
        <end position="34"/>
    </location>
</feature>
<protein>
    <recommendedName>
        <fullName evidence="8">L-lactate permease</fullName>
    </recommendedName>
</protein>
<evidence type="ECO:0000256" key="6">
    <source>
        <dbReference type="ARBA" id="ARBA00022989"/>
    </source>
</evidence>
<dbReference type="Pfam" id="PF02652">
    <property type="entry name" value="Lactate_perm"/>
    <property type="match status" value="1"/>
</dbReference>
<dbReference type="InterPro" id="IPR003804">
    <property type="entry name" value="Lactate_perm"/>
</dbReference>
<feature type="transmembrane region" description="Helical" evidence="8">
    <location>
        <begin position="391"/>
        <end position="412"/>
    </location>
</feature>
<accession>A0A7W7MI17</accession>
<sequence length="576" mass="59753">MFEQFQIVTDPVAGSVALSAIFAALPLLTLFVLLGVVRMRAWLAGLVSLGVALVVAVAVYSMPAGQALLSASEGAAFGFFPILWIVINAIWVYNLTVVSGHFDVLRRSMERVSPDMRIQAIIVAFCFGALLEALAGFGTPVAVTVVMLMALGFRPLRAAAVALIANTAPVAYGALATPIVTLGTVTSGAVADPRLNTDTLGAMVGRQTPILAVVVPLVLVAVVDGRRGVRQTWPVALVAGLTFGVGQFVASNYVSVPLTDIIAALVSAAAVVLLLRVWRPSESPDLHATAPEADPDRPAAATAGDPAEAGGDRVPAGAATATEVRRDPPVEVFRAYAPYLIIIVIFSIANLGPVKEALAQEPWTVVFPWPGLDVLGANGKPLSSTNFTFGWLPAAGTLMILAGILTALVLRIRPGAAVRAYGRTYVELRHAIVTVMAVLALAYVLNQSGQTATLGALFAQAGVVFVFLSSILGWIGVAVTGSDTSSNALFGALQVQTAAQAGLDPVLLAAANSSGGVLGKMISPQNLAIAASAVGMAGKEGDIFRRVVGWSLVLLLFMCVLVTLQGTPVLDWMVPR</sequence>
<comment type="function">
    <text evidence="8">Uptake of L-lactate across the membrane. Can also transport D-lactate and glycolate.</text>
</comment>
<gene>
    <name evidence="10" type="ORF">BJ964_005228</name>
</gene>
<feature type="transmembrane region" description="Helical" evidence="8">
    <location>
        <begin position="335"/>
        <end position="354"/>
    </location>
</feature>
<feature type="transmembrane region" description="Helical" evidence="8">
    <location>
        <begin position="457"/>
        <end position="479"/>
    </location>
</feature>
<proteinExistence type="inferred from homology"/>
<keyword evidence="3 8" id="KW-0813">Transport</keyword>
<evidence type="ECO:0000256" key="7">
    <source>
        <dbReference type="ARBA" id="ARBA00023136"/>
    </source>
</evidence>
<evidence type="ECO:0000256" key="8">
    <source>
        <dbReference type="RuleBase" id="RU365092"/>
    </source>
</evidence>
<dbReference type="Proteomes" id="UP000590511">
    <property type="component" value="Unassembled WGS sequence"/>
</dbReference>
<evidence type="ECO:0000256" key="4">
    <source>
        <dbReference type="ARBA" id="ARBA00022475"/>
    </source>
</evidence>
<evidence type="ECO:0000313" key="11">
    <source>
        <dbReference type="Proteomes" id="UP000590511"/>
    </source>
</evidence>
<evidence type="ECO:0000256" key="9">
    <source>
        <dbReference type="SAM" id="MobiDB-lite"/>
    </source>
</evidence>
<reference evidence="10 11" key="1">
    <citation type="submission" date="2020-08" db="EMBL/GenBank/DDBJ databases">
        <title>Sequencing the genomes of 1000 actinobacteria strains.</title>
        <authorList>
            <person name="Klenk H.-P."/>
        </authorList>
    </citation>
    <scope>NUCLEOTIDE SEQUENCE [LARGE SCALE GENOMIC DNA]</scope>
    <source>
        <strain evidence="10 11">DSM 43150</strain>
    </source>
</reference>
<name>A0A7W7MI17_9ACTN</name>
<organism evidence="10 11">
    <name type="scientific">Actinoplanes lobatus</name>
    <dbReference type="NCBI Taxonomy" id="113568"/>
    <lineage>
        <taxon>Bacteria</taxon>
        <taxon>Bacillati</taxon>
        <taxon>Actinomycetota</taxon>
        <taxon>Actinomycetes</taxon>
        <taxon>Micromonosporales</taxon>
        <taxon>Micromonosporaceae</taxon>
        <taxon>Actinoplanes</taxon>
    </lineage>
</organism>
<keyword evidence="5 8" id="KW-0812">Transmembrane</keyword>
<feature type="transmembrane region" description="Helical" evidence="8">
    <location>
        <begin position="424"/>
        <end position="445"/>
    </location>
</feature>
<feature type="transmembrane region" description="Helical" evidence="8">
    <location>
        <begin position="547"/>
        <end position="566"/>
    </location>
</feature>
<comment type="subcellular location">
    <subcellularLocation>
        <location evidence="1 8">Cell membrane</location>
        <topology evidence="1 8">Multi-pass membrane protein</topology>
    </subcellularLocation>
</comment>
<dbReference type="EMBL" id="JACHNC010000001">
    <property type="protein sequence ID" value="MBB4751067.1"/>
    <property type="molecule type" value="Genomic_DNA"/>
</dbReference>
<feature type="transmembrane region" description="Helical" evidence="8">
    <location>
        <begin position="74"/>
        <end position="95"/>
    </location>
</feature>
<keyword evidence="7 8" id="KW-0472">Membrane</keyword>
<dbReference type="AlphaFoldDB" id="A0A7W7MI17"/>
<evidence type="ECO:0000313" key="10">
    <source>
        <dbReference type="EMBL" id="MBB4751067.1"/>
    </source>
</evidence>
<feature type="transmembrane region" description="Helical" evidence="8">
    <location>
        <begin position="116"/>
        <end position="135"/>
    </location>
</feature>
<dbReference type="PANTHER" id="PTHR30003">
    <property type="entry name" value="L-LACTATE PERMEASE"/>
    <property type="match status" value="1"/>
</dbReference>
<evidence type="ECO:0000256" key="5">
    <source>
        <dbReference type="ARBA" id="ARBA00022692"/>
    </source>
</evidence>
<dbReference type="NCBIfam" id="TIGR00795">
    <property type="entry name" value="lctP"/>
    <property type="match status" value="1"/>
</dbReference>
<keyword evidence="6 8" id="KW-1133">Transmembrane helix</keyword>
<keyword evidence="4 8" id="KW-1003">Cell membrane</keyword>
<feature type="transmembrane region" description="Helical" evidence="8">
    <location>
        <begin position="203"/>
        <end position="223"/>
    </location>
</feature>
<dbReference type="GO" id="GO:0015295">
    <property type="term" value="F:solute:proton symporter activity"/>
    <property type="evidence" value="ECO:0007669"/>
    <property type="project" value="TreeGrafter"/>
</dbReference>